<gene>
    <name evidence="10" type="ORF">ACFQ2O_20815</name>
</gene>
<evidence type="ECO:0000256" key="3">
    <source>
        <dbReference type="ARBA" id="ARBA00022452"/>
    </source>
</evidence>
<sequence length="1034" mass="112241">MKKLLLMSFVMVLTLLQQAYAQSRTVSGTVTDQSTSQPLPGVAVIVKGTTVGTTTGVDGGYSITVPSDGSTLVFRFIGYKTVERAIGNSSAINITLATDDKLLEEVVVVGYGTQLKKDVTSSISRVGGEEIANLATPSFDQQLAGRASGVVVQQPNGILGAPPRIRIRGTNSIQGGNDPLIVIDGVPSLSGNQGTYAQSNALADINPNDIESFEVLKDGAATAIYGSRASNGVILITTKKGKKGQVKFNYDMYTGWAKATELHDLLNAEQFVEIANEKYTNANPAATIQARLDANGTDTDWNDYVYRTAFQQSHTVSASAGSERSNYYFSLGFTDQEGIAVANDLRRYTARANLSQTVTDWLSFGVNSGLSYQRNNGVSAGTNSLGGNTFAVVRMLPNVPVYDPNDPTGYNLDDETPAALGRGNNVALIANSTPNIRFNLDNNINRATTYRVNGNAFIDIKPLKNLNFRTLLGADLTLIDDLGYRDPRHGDGTSLNGYVDQYHTPYSTWNWQNILSYDKSFNDAHNLSLTAVAEYTKTESSWFGAFGSDLSDRLFNENIITGALTNQEISGGKTANGLTSYLGRINYNYKSKYYIGGSIRADGLSKLSPDNRWGYFPGVSAAWRISEEEFFKNSGIAGFISDLRLRGSYAEVGNSSIVGGNFPYLGSYAAVMYGGISGIAFDNTGNADLSWETQKTIDFGIDLGLFNGRVNIEAAYWRKDNDDMVLGAPTAPSLGLPGNLIYRNIGSMKNDGLEFTVSGAVIENANFSWNTSVNFSTQHNEVKELVNGNDIFGTYTITREGESFNSLYGYTYEGVNVANGNPIYRKADGSFVQGHIPVAQYRVYDPANPADVSQSATLTNADKTILGNALPTWFGGFDNNLTYGNFDLNVFFRFSGGNKIMNRTRQDLLTQGFANNGTEILGRWQSPEQPGDGQTPRVWIGRDEIINGGEHSSTRFVEDGDFLKLSNVAIGYSLPTSLIEKINVQRLRVFAQMQNAFTISDYNGLDPEVFTSTGVDFNGNPQQRVISVGVNLGF</sequence>
<reference evidence="11" key="1">
    <citation type="journal article" date="2019" name="Int. J. Syst. Evol. Microbiol.">
        <title>The Global Catalogue of Microorganisms (GCM) 10K type strain sequencing project: providing services to taxonomists for standard genome sequencing and annotation.</title>
        <authorList>
            <consortium name="The Broad Institute Genomics Platform"/>
            <consortium name="The Broad Institute Genome Sequencing Center for Infectious Disease"/>
            <person name="Wu L."/>
            <person name="Ma J."/>
        </authorList>
    </citation>
    <scope>NUCLEOTIDE SEQUENCE [LARGE SCALE GENOMIC DNA]</scope>
    <source>
        <strain evidence="11">JCM 31319</strain>
    </source>
</reference>
<evidence type="ECO:0000256" key="7">
    <source>
        <dbReference type="PROSITE-ProRule" id="PRU01360"/>
    </source>
</evidence>
<feature type="chain" id="PRO_5047108639" evidence="8">
    <location>
        <begin position="22"/>
        <end position="1034"/>
    </location>
</feature>
<dbReference type="Pfam" id="PF13715">
    <property type="entry name" value="CarbopepD_reg_2"/>
    <property type="match status" value="1"/>
</dbReference>
<evidence type="ECO:0000256" key="1">
    <source>
        <dbReference type="ARBA" id="ARBA00004571"/>
    </source>
</evidence>
<keyword evidence="2 7" id="KW-0813">Transport</keyword>
<name>A0ABW3SUV8_9BACT</name>
<dbReference type="InterPro" id="IPR037066">
    <property type="entry name" value="Plug_dom_sf"/>
</dbReference>
<evidence type="ECO:0000256" key="5">
    <source>
        <dbReference type="ARBA" id="ARBA00023136"/>
    </source>
</evidence>
<dbReference type="Proteomes" id="UP001597094">
    <property type="component" value="Unassembled WGS sequence"/>
</dbReference>
<dbReference type="InterPro" id="IPR023997">
    <property type="entry name" value="TonB-dep_OMP_SusC/RagA_CS"/>
</dbReference>
<comment type="similarity">
    <text evidence="7">Belongs to the TonB-dependent receptor family.</text>
</comment>
<comment type="caution">
    <text evidence="10">The sequence shown here is derived from an EMBL/GenBank/DDBJ whole genome shotgun (WGS) entry which is preliminary data.</text>
</comment>
<dbReference type="SUPFAM" id="SSF56935">
    <property type="entry name" value="Porins"/>
    <property type="match status" value="1"/>
</dbReference>
<dbReference type="InterPro" id="IPR008969">
    <property type="entry name" value="CarboxyPept-like_regulatory"/>
</dbReference>
<dbReference type="InterPro" id="IPR036942">
    <property type="entry name" value="Beta-barrel_TonB_sf"/>
</dbReference>
<keyword evidence="11" id="KW-1185">Reference proteome</keyword>
<keyword evidence="5 7" id="KW-0472">Membrane</keyword>
<dbReference type="NCBIfam" id="TIGR04057">
    <property type="entry name" value="SusC_RagA_signa"/>
    <property type="match status" value="1"/>
</dbReference>
<comment type="subcellular location">
    <subcellularLocation>
        <location evidence="1 7">Cell outer membrane</location>
        <topology evidence="1 7">Multi-pass membrane protein</topology>
    </subcellularLocation>
</comment>
<feature type="signal peptide" evidence="8">
    <location>
        <begin position="1"/>
        <end position="21"/>
    </location>
</feature>
<dbReference type="RefSeq" id="WP_377532658.1">
    <property type="nucleotide sequence ID" value="NZ_JBHTLD010000336.1"/>
</dbReference>
<protein>
    <submittedName>
        <fullName evidence="10">SusC/RagA family TonB-linked outer membrane protein</fullName>
    </submittedName>
</protein>
<organism evidence="10 11">
    <name type="scientific">Pontibacter rugosus</name>
    <dbReference type="NCBI Taxonomy" id="1745966"/>
    <lineage>
        <taxon>Bacteria</taxon>
        <taxon>Pseudomonadati</taxon>
        <taxon>Bacteroidota</taxon>
        <taxon>Cytophagia</taxon>
        <taxon>Cytophagales</taxon>
        <taxon>Hymenobacteraceae</taxon>
        <taxon>Pontibacter</taxon>
    </lineage>
</organism>
<dbReference type="NCBIfam" id="TIGR04056">
    <property type="entry name" value="OMP_RagA_SusC"/>
    <property type="match status" value="1"/>
</dbReference>
<dbReference type="InterPro" id="IPR039426">
    <property type="entry name" value="TonB-dep_rcpt-like"/>
</dbReference>
<keyword evidence="3 7" id="KW-1134">Transmembrane beta strand</keyword>
<evidence type="ECO:0000256" key="6">
    <source>
        <dbReference type="ARBA" id="ARBA00023237"/>
    </source>
</evidence>
<dbReference type="Gene3D" id="2.40.170.20">
    <property type="entry name" value="TonB-dependent receptor, beta-barrel domain"/>
    <property type="match status" value="1"/>
</dbReference>
<evidence type="ECO:0000256" key="2">
    <source>
        <dbReference type="ARBA" id="ARBA00022448"/>
    </source>
</evidence>
<evidence type="ECO:0000313" key="11">
    <source>
        <dbReference type="Proteomes" id="UP001597094"/>
    </source>
</evidence>
<feature type="domain" description="TonB-dependent receptor plug" evidence="9">
    <location>
        <begin position="116"/>
        <end position="233"/>
    </location>
</feature>
<dbReference type="Gene3D" id="2.60.40.1120">
    <property type="entry name" value="Carboxypeptidase-like, regulatory domain"/>
    <property type="match status" value="1"/>
</dbReference>
<keyword evidence="6 7" id="KW-0998">Cell outer membrane</keyword>
<dbReference type="InterPro" id="IPR012910">
    <property type="entry name" value="Plug_dom"/>
</dbReference>
<keyword evidence="4 7" id="KW-0812">Transmembrane</keyword>
<keyword evidence="8" id="KW-0732">Signal</keyword>
<dbReference type="Gene3D" id="2.170.130.10">
    <property type="entry name" value="TonB-dependent receptor, plug domain"/>
    <property type="match status" value="1"/>
</dbReference>
<accession>A0ABW3SUV8</accession>
<proteinExistence type="inferred from homology"/>
<evidence type="ECO:0000256" key="8">
    <source>
        <dbReference type="SAM" id="SignalP"/>
    </source>
</evidence>
<evidence type="ECO:0000256" key="4">
    <source>
        <dbReference type="ARBA" id="ARBA00022692"/>
    </source>
</evidence>
<dbReference type="InterPro" id="IPR023996">
    <property type="entry name" value="TonB-dep_OMP_SusC/RagA"/>
</dbReference>
<dbReference type="Pfam" id="PF07715">
    <property type="entry name" value="Plug"/>
    <property type="match status" value="1"/>
</dbReference>
<evidence type="ECO:0000259" key="9">
    <source>
        <dbReference type="Pfam" id="PF07715"/>
    </source>
</evidence>
<dbReference type="EMBL" id="JBHTLD010000336">
    <property type="protein sequence ID" value="MFD1188662.1"/>
    <property type="molecule type" value="Genomic_DNA"/>
</dbReference>
<evidence type="ECO:0000313" key="10">
    <source>
        <dbReference type="EMBL" id="MFD1188662.1"/>
    </source>
</evidence>
<dbReference type="PROSITE" id="PS52016">
    <property type="entry name" value="TONB_DEPENDENT_REC_3"/>
    <property type="match status" value="1"/>
</dbReference>
<dbReference type="SUPFAM" id="SSF49464">
    <property type="entry name" value="Carboxypeptidase regulatory domain-like"/>
    <property type="match status" value="1"/>
</dbReference>